<comment type="caution">
    <text evidence="1">The sequence shown here is derived from an EMBL/GenBank/DDBJ whole genome shotgun (WGS) entry which is preliminary data.</text>
</comment>
<dbReference type="EMBL" id="WHLY01000002">
    <property type="protein sequence ID" value="MPR36950.1"/>
    <property type="molecule type" value="Genomic_DNA"/>
</dbReference>
<sequence length="1011" mass="118336">MSKVDLDRLFAEDGGERFIISIYPDSEESFRNTLRKFSVRKEKTPSASLKKMKSGEWGVTDFGGDSKWRNAIHIAMLEEGLDYGPALGRVCEFYNYQDDTNNYAPKPKYEERPAKPDEQEGHIEVLPREITVAEMRTILTDSAWEAMGSTDKLREERGRQIFAMYHCKALQSYTTVYQGKVLTTLSTDEYPIFYFDEGTFGKIYRPKAPHDKRFRYVGTKPRHFIHGLQQAKDFVAQCQKEQYDAQAAKQAAAEFQDSEKEQAKEIARIDVKLPEIILCSGGSDALNTAALGYRVIWLNSETETLKGEDYAALMKLTYKLYNLPDIDTTGKVTAHALATKYLNLLTIWLPDKILRLDPETGKATSKDQRDYLRTHKKKDFDCLVATAMPYRFWDMERMLDDEGNPKYKFGRPIVQYKFNHVQAYNFLYRSGFARIKSERDKEGFFYVQVTGNVVRKLDPQEIKNYLHYFLEERAQFDADITLDLRNAMYTTNQLSVSNLANLPLVELDFVATGPDHQYLFFPNCTWKITPGAIEESKGLNTSKYVWEDKVISYPAKDKNHTPRIKRQSPMFRIDRRNEADYGIEILDDSCMFLRFLINTARVHWRKELEERQMLWMTHDKPAKREEYIEEHGLTPEEEGRFFAVRSQEEQEAYLAAHRFDLAGPLLTEAERQEQRLHLVNRIYTLGYMMHRYKDPSRAWAVWAMDNKLSDMSEDAKSNGGSGKSLTGKALKWIWRYNVSFSGRNPLLTKNPHIYDKVTRHTDLLIVDDCFEYLDFGFFYGDITGDMNPNPKQTQSYTIPFDESPKFWFDSNFGDRDFSESTQRRKLVTSFSDYYHENNGQYRETRQPTDDFEGRRLFYDFTPDDWNRFYNFLGECLAFYLSATEKIKPPMNNIQKRNLLSSMGGRFFEWAEIYFAPESGRLNVFISKQDAKQEYMEGEKIRDLSTQKFSDYLRKYADYHGYELNPEEYQNNQGRILREHNGKRQELIFFKTRRPLADPGEGSLPPSDDMPF</sequence>
<organism evidence="1 2">
    <name type="scientific">Salmonirosea aquatica</name>
    <dbReference type="NCBI Taxonomy" id="2654236"/>
    <lineage>
        <taxon>Bacteria</taxon>
        <taxon>Pseudomonadati</taxon>
        <taxon>Bacteroidota</taxon>
        <taxon>Cytophagia</taxon>
        <taxon>Cytophagales</taxon>
        <taxon>Spirosomataceae</taxon>
        <taxon>Salmonirosea</taxon>
    </lineage>
</organism>
<name>A0A7C9FFT6_9BACT</name>
<protein>
    <submittedName>
        <fullName evidence="1">Uncharacterized protein</fullName>
    </submittedName>
</protein>
<proteinExistence type="predicted"/>
<reference evidence="1 2" key="1">
    <citation type="submission" date="2019-10" db="EMBL/GenBank/DDBJ databases">
        <title>Draft Genome Sequence of Cytophagaceae sp. SJW1-29.</title>
        <authorList>
            <person name="Choi A."/>
        </authorList>
    </citation>
    <scope>NUCLEOTIDE SEQUENCE [LARGE SCALE GENOMIC DNA]</scope>
    <source>
        <strain evidence="1 2">SJW1-29</strain>
    </source>
</reference>
<dbReference type="RefSeq" id="WP_152765287.1">
    <property type="nucleotide sequence ID" value="NZ_WHLY01000002.1"/>
</dbReference>
<accession>A0A7C9FFT6</accession>
<dbReference type="Proteomes" id="UP000479293">
    <property type="component" value="Unassembled WGS sequence"/>
</dbReference>
<dbReference type="AlphaFoldDB" id="A0A7C9FFT6"/>
<evidence type="ECO:0000313" key="1">
    <source>
        <dbReference type="EMBL" id="MPR36950.1"/>
    </source>
</evidence>
<evidence type="ECO:0000313" key="2">
    <source>
        <dbReference type="Proteomes" id="UP000479293"/>
    </source>
</evidence>
<gene>
    <name evidence="1" type="ORF">GBK04_27355</name>
</gene>
<keyword evidence="2" id="KW-1185">Reference proteome</keyword>